<evidence type="ECO:0000256" key="4">
    <source>
        <dbReference type="ARBA" id="ARBA00022993"/>
    </source>
</evidence>
<protein>
    <recommendedName>
        <fullName evidence="6">GTP-dependent dephospho-CoA kinase</fullName>
        <ecNumber evidence="6">2.7.1.237</ecNumber>
    </recommendedName>
    <alternativeName>
        <fullName evidence="6">Dephospho-coenzyme A kinase</fullName>
        <shortName evidence="6">DPCK</shortName>
    </alternativeName>
</protein>
<dbReference type="PIRSF" id="PIRSF006533">
    <property type="entry name" value="UCP006533"/>
    <property type="match status" value="1"/>
</dbReference>
<dbReference type="EC" id="2.7.1.237" evidence="6"/>
<accession>A0A147K0X4</accession>
<dbReference type="HAMAP" id="MF_00590">
    <property type="entry name" value="Dephospho_CoA_kinase_GTP_dep"/>
    <property type="match status" value="1"/>
</dbReference>
<dbReference type="GO" id="GO:0015937">
    <property type="term" value="P:coenzyme A biosynthetic process"/>
    <property type="evidence" value="ECO:0007669"/>
    <property type="project" value="UniProtKB-UniRule"/>
</dbReference>
<proteinExistence type="inferred from homology"/>
<evidence type="ECO:0000256" key="6">
    <source>
        <dbReference type="HAMAP-Rule" id="MF_00590"/>
    </source>
</evidence>
<comment type="caution">
    <text evidence="7">The sequence shown here is derived from an EMBL/GenBank/DDBJ whole genome shotgun (WGS) entry which is preliminary data.</text>
</comment>
<evidence type="ECO:0000313" key="8">
    <source>
        <dbReference type="Proteomes" id="UP000074294"/>
    </source>
</evidence>
<keyword evidence="3 6" id="KW-0418">Kinase</keyword>
<evidence type="ECO:0000256" key="3">
    <source>
        <dbReference type="ARBA" id="ARBA00022777"/>
    </source>
</evidence>
<dbReference type="GO" id="GO:0016301">
    <property type="term" value="F:kinase activity"/>
    <property type="evidence" value="ECO:0007669"/>
    <property type="project" value="UniProtKB-UniRule"/>
</dbReference>
<comment type="function">
    <text evidence="6">Catalyzes the GTP-dependent phosphorylation of the 3'-hydroxyl group of dephosphocoenzyme A to form coenzyme A (CoA).</text>
</comment>
<reference evidence="7 8" key="1">
    <citation type="journal article" date="2016" name="Nat. Microbiol.">
        <title>Genomic inference of the metabolism of cosmopolitan subsurface Archaea, Hadesarchaea.</title>
        <authorList>
            <person name="Baker B.J."/>
            <person name="Saw J.H."/>
            <person name="Lind A.E."/>
            <person name="Lazar C.S."/>
            <person name="Hinrichs K.-U."/>
            <person name="Teske A.P."/>
            <person name="Ettema T.J."/>
        </authorList>
    </citation>
    <scope>NUCLEOTIDE SEQUENCE [LARGE SCALE GENOMIC DNA]</scope>
</reference>
<comment type="catalytic activity">
    <reaction evidence="6">
        <text>3'-dephospho-CoA + GTP = GDP + CoA + H(+)</text>
        <dbReference type="Rhea" id="RHEA:61156"/>
        <dbReference type="ChEBI" id="CHEBI:15378"/>
        <dbReference type="ChEBI" id="CHEBI:37565"/>
        <dbReference type="ChEBI" id="CHEBI:57287"/>
        <dbReference type="ChEBI" id="CHEBI:57328"/>
        <dbReference type="ChEBI" id="CHEBI:58189"/>
        <dbReference type="EC" id="2.7.1.237"/>
    </reaction>
</comment>
<keyword evidence="4 6" id="KW-0173">Coenzyme A biosynthesis</keyword>
<dbReference type="STRING" id="1776334.APZ16_02895"/>
<feature type="binding site" evidence="6">
    <location>
        <position position="54"/>
    </location>
    <ligand>
        <name>GTP</name>
        <dbReference type="ChEBI" id="CHEBI:37565"/>
    </ligand>
</feature>
<gene>
    <name evidence="7" type="ORF">APZ16_02895</name>
</gene>
<evidence type="ECO:0000313" key="7">
    <source>
        <dbReference type="EMBL" id="KUO42398.1"/>
    </source>
</evidence>
<evidence type="ECO:0000256" key="1">
    <source>
        <dbReference type="ARBA" id="ARBA00022679"/>
    </source>
</evidence>
<sequence>MLIFMVEDRLLRLPESLRPLLQQPLGRLFSSFSEVVEHLRKIKPARLVTVGDTVTSSFLHAGIKPDVVIVDLKAMRSPIDEKTRSLIDSFSGSVVRVKNPAATITPELWAAIKAAKPPVKIVVEGEEDLATIPAVISSPDGAVVVYGQPRAGLVLVEVDEKKRQEMRDILSKFVG</sequence>
<evidence type="ECO:0000256" key="2">
    <source>
        <dbReference type="ARBA" id="ARBA00022741"/>
    </source>
</evidence>
<feature type="binding site" evidence="6">
    <location>
        <position position="127"/>
    </location>
    <ligand>
        <name>GTP</name>
        <dbReference type="ChEBI" id="CHEBI:37565"/>
    </ligand>
</feature>
<dbReference type="UniPathway" id="UPA00241"/>
<dbReference type="EMBL" id="LQMQ01000007">
    <property type="protein sequence ID" value="KUO42398.1"/>
    <property type="molecule type" value="Genomic_DNA"/>
</dbReference>
<dbReference type="PANTHER" id="PTHR40732:SF1">
    <property type="entry name" value="GTP-DEPENDENT DEPHOSPHO-COA KINASE"/>
    <property type="match status" value="1"/>
</dbReference>
<feature type="binding site" evidence="6">
    <location>
        <position position="71"/>
    </location>
    <ligand>
        <name>GTP</name>
        <dbReference type="ChEBI" id="CHEBI:37565"/>
    </ligand>
</feature>
<dbReference type="GO" id="GO:0005525">
    <property type="term" value="F:GTP binding"/>
    <property type="evidence" value="ECO:0007669"/>
    <property type="project" value="UniProtKB-UniRule"/>
</dbReference>
<name>A0A147K0X4_HADYE</name>
<comment type="caution">
    <text evidence="6">Lacks conserved residue(s) required for the propagation of feature annotation.</text>
</comment>
<dbReference type="InterPro" id="IPR007164">
    <property type="entry name" value="GTP-dep_dephospho-CoA_kin"/>
</dbReference>
<dbReference type="PANTHER" id="PTHR40732">
    <property type="entry name" value="UPF0218 PROTEIN TK1697"/>
    <property type="match status" value="1"/>
</dbReference>
<dbReference type="Proteomes" id="UP000074294">
    <property type="component" value="Unassembled WGS sequence"/>
</dbReference>
<organism evidence="7 8">
    <name type="scientific">Hadarchaeum yellowstonense</name>
    <dbReference type="NCBI Taxonomy" id="1776334"/>
    <lineage>
        <taxon>Archaea</taxon>
        <taxon>Methanobacteriati</taxon>
        <taxon>Candidatus Hadarchaeota</taxon>
        <taxon>Candidatus Hadarchaeia</taxon>
        <taxon>Candidatus Hadarchaeales</taxon>
        <taxon>Candidatus Hadarchaeaceae</taxon>
        <taxon>Candidatus Hadarchaeum</taxon>
    </lineage>
</organism>
<feature type="binding site" evidence="6">
    <location>
        <position position="73"/>
    </location>
    <ligand>
        <name>GTP</name>
        <dbReference type="ChEBI" id="CHEBI:37565"/>
    </ligand>
</feature>
<evidence type="ECO:0000256" key="5">
    <source>
        <dbReference type="ARBA" id="ARBA00023134"/>
    </source>
</evidence>
<keyword evidence="5 6" id="KW-0342">GTP-binding</keyword>
<keyword evidence="2 6" id="KW-0547">Nucleotide-binding</keyword>
<dbReference type="AlphaFoldDB" id="A0A147K0X4"/>
<comment type="similarity">
    <text evidence="6">Belongs to the GTP-dependent DPCK family.</text>
</comment>
<dbReference type="Pfam" id="PF04019">
    <property type="entry name" value="DUF359"/>
    <property type="match status" value="1"/>
</dbReference>
<feature type="binding site" evidence="6">
    <location>
        <position position="52"/>
    </location>
    <ligand>
        <name>GTP</name>
        <dbReference type="ChEBI" id="CHEBI:37565"/>
    </ligand>
</feature>
<comment type="pathway">
    <text evidence="6">Cofactor biosynthesis; coenzyme A biosynthesis.</text>
</comment>
<keyword evidence="1 6" id="KW-0808">Transferase</keyword>